<dbReference type="InterPro" id="IPR011010">
    <property type="entry name" value="DNA_brk_join_enz"/>
</dbReference>
<gene>
    <name evidence="2" type="ORF">M408DRAFT_74522</name>
</gene>
<keyword evidence="1" id="KW-0233">DNA recombination</keyword>
<dbReference type="SUPFAM" id="SSF56349">
    <property type="entry name" value="DNA breaking-rejoining enzymes"/>
    <property type="match status" value="1"/>
</dbReference>
<dbReference type="STRING" id="933852.A0A0C3B1E3"/>
<dbReference type="PANTHER" id="PTHR34605:SF4">
    <property type="entry name" value="DNA ADENINE METHYLTRANSFERASE"/>
    <property type="match status" value="1"/>
</dbReference>
<dbReference type="InterPro" id="IPR013762">
    <property type="entry name" value="Integrase-like_cat_sf"/>
</dbReference>
<accession>A0A0C3B1E3</accession>
<dbReference type="PANTHER" id="PTHR34605">
    <property type="entry name" value="PHAGE_INTEGRASE DOMAIN-CONTAINING PROTEIN"/>
    <property type="match status" value="1"/>
</dbReference>
<dbReference type="Gene3D" id="1.10.443.10">
    <property type="entry name" value="Intergrase catalytic core"/>
    <property type="match status" value="1"/>
</dbReference>
<dbReference type="GO" id="GO:0003677">
    <property type="term" value="F:DNA binding"/>
    <property type="evidence" value="ECO:0007669"/>
    <property type="project" value="InterPro"/>
</dbReference>
<name>A0A0C3B1E3_SERVB</name>
<dbReference type="EMBL" id="KN824315">
    <property type="protein sequence ID" value="KIM25366.1"/>
    <property type="molecule type" value="Genomic_DNA"/>
</dbReference>
<dbReference type="GO" id="GO:0015074">
    <property type="term" value="P:DNA integration"/>
    <property type="evidence" value="ECO:0007669"/>
    <property type="project" value="InterPro"/>
</dbReference>
<organism evidence="2 3">
    <name type="scientific">Serendipita vermifera MAFF 305830</name>
    <dbReference type="NCBI Taxonomy" id="933852"/>
    <lineage>
        <taxon>Eukaryota</taxon>
        <taxon>Fungi</taxon>
        <taxon>Dikarya</taxon>
        <taxon>Basidiomycota</taxon>
        <taxon>Agaricomycotina</taxon>
        <taxon>Agaricomycetes</taxon>
        <taxon>Sebacinales</taxon>
        <taxon>Serendipitaceae</taxon>
        <taxon>Serendipita</taxon>
    </lineage>
</organism>
<sequence length="142" mass="15989">MLELPWTKTTRKKGASVKLASQIPGMDATIALCHHFVHSPLDDDKLLCEYSEGKLAKVMDKELLMSMCNTIWSANGLPRFTGHSFRIGGTTSLLLAGIDVEIVKSMGRWSSDAFKLYWRKTNVLFAKHASNVDWQNFDIVEQ</sequence>
<dbReference type="InterPro" id="IPR052925">
    <property type="entry name" value="Phage_Integrase-like_Recomb"/>
</dbReference>
<reference evidence="3" key="2">
    <citation type="submission" date="2015-01" db="EMBL/GenBank/DDBJ databases">
        <title>Evolutionary Origins and Diversification of the Mycorrhizal Mutualists.</title>
        <authorList>
            <consortium name="DOE Joint Genome Institute"/>
            <consortium name="Mycorrhizal Genomics Consortium"/>
            <person name="Kohler A."/>
            <person name="Kuo A."/>
            <person name="Nagy L.G."/>
            <person name="Floudas D."/>
            <person name="Copeland A."/>
            <person name="Barry K.W."/>
            <person name="Cichocki N."/>
            <person name="Veneault-Fourrey C."/>
            <person name="LaButti K."/>
            <person name="Lindquist E.A."/>
            <person name="Lipzen A."/>
            <person name="Lundell T."/>
            <person name="Morin E."/>
            <person name="Murat C."/>
            <person name="Riley R."/>
            <person name="Ohm R."/>
            <person name="Sun H."/>
            <person name="Tunlid A."/>
            <person name="Henrissat B."/>
            <person name="Grigoriev I.V."/>
            <person name="Hibbett D.S."/>
            <person name="Martin F."/>
        </authorList>
    </citation>
    <scope>NUCLEOTIDE SEQUENCE [LARGE SCALE GENOMIC DNA]</scope>
    <source>
        <strain evidence="3">MAFF 305830</strain>
    </source>
</reference>
<evidence type="ECO:0000313" key="2">
    <source>
        <dbReference type="EMBL" id="KIM25366.1"/>
    </source>
</evidence>
<evidence type="ECO:0008006" key="4">
    <source>
        <dbReference type="Google" id="ProtNLM"/>
    </source>
</evidence>
<evidence type="ECO:0000313" key="3">
    <source>
        <dbReference type="Proteomes" id="UP000054097"/>
    </source>
</evidence>
<dbReference type="GO" id="GO:0006310">
    <property type="term" value="P:DNA recombination"/>
    <property type="evidence" value="ECO:0007669"/>
    <property type="project" value="UniProtKB-KW"/>
</dbReference>
<dbReference type="OrthoDB" id="3254696at2759"/>
<proteinExistence type="predicted"/>
<reference evidence="2 3" key="1">
    <citation type="submission" date="2014-04" db="EMBL/GenBank/DDBJ databases">
        <authorList>
            <consortium name="DOE Joint Genome Institute"/>
            <person name="Kuo A."/>
            <person name="Zuccaro A."/>
            <person name="Kohler A."/>
            <person name="Nagy L.G."/>
            <person name="Floudas D."/>
            <person name="Copeland A."/>
            <person name="Barry K.W."/>
            <person name="Cichocki N."/>
            <person name="Veneault-Fourrey C."/>
            <person name="LaButti K."/>
            <person name="Lindquist E.A."/>
            <person name="Lipzen A."/>
            <person name="Lundell T."/>
            <person name="Morin E."/>
            <person name="Murat C."/>
            <person name="Sun H."/>
            <person name="Tunlid A."/>
            <person name="Henrissat B."/>
            <person name="Grigoriev I.V."/>
            <person name="Hibbett D.S."/>
            <person name="Martin F."/>
            <person name="Nordberg H.P."/>
            <person name="Cantor M.N."/>
            <person name="Hua S.X."/>
        </authorList>
    </citation>
    <scope>NUCLEOTIDE SEQUENCE [LARGE SCALE GENOMIC DNA]</scope>
    <source>
        <strain evidence="2 3">MAFF 305830</strain>
    </source>
</reference>
<dbReference type="Proteomes" id="UP000054097">
    <property type="component" value="Unassembled WGS sequence"/>
</dbReference>
<dbReference type="AlphaFoldDB" id="A0A0C3B1E3"/>
<keyword evidence="3" id="KW-1185">Reference proteome</keyword>
<evidence type="ECO:0000256" key="1">
    <source>
        <dbReference type="ARBA" id="ARBA00023172"/>
    </source>
</evidence>
<protein>
    <recommendedName>
        <fullName evidence="4">Tyr recombinase domain-containing protein</fullName>
    </recommendedName>
</protein>
<dbReference type="HOGENOM" id="CLU_003292_9_0_1"/>